<evidence type="ECO:0000259" key="8">
    <source>
        <dbReference type="Pfam" id="PF25037"/>
    </source>
</evidence>
<dbReference type="Pfam" id="PF25037">
    <property type="entry name" value="VPS13_C"/>
    <property type="match status" value="1"/>
</dbReference>
<organism evidence="9 10">
    <name type="scientific">Tilletiaria anomala (strain ATCC 24038 / CBS 436.72 / UBC 951)</name>
    <dbReference type="NCBI Taxonomy" id="1037660"/>
    <lineage>
        <taxon>Eukaryota</taxon>
        <taxon>Fungi</taxon>
        <taxon>Dikarya</taxon>
        <taxon>Basidiomycota</taxon>
        <taxon>Ustilaginomycotina</taxon>
        <taxon>Exobasidiomycetes</taxon>
        <taxon>Georgefischeriales</taxon>
        <taxon>Tilletiariaceae</taxon>
        <taxon>Tilletiaria</taxon>
    </lineage>
</organism>
<dbReference type="Proteomes" id="UP000027361">
    <property type="component" value="Unassembled WGS sequence"/>
</dbReference>
<evidence type="ECO:0000259" key="6">
    <source>
        <dbReference type="Pfam" id="PF25033"/>
    </source>
</evidence>
<dbReference type="OrthoDB" id="428159at2759"/>
<sequence>MLEGVLASVLNRFLAAYVDGLNTSQLNIGIWSGDVKLKNLRLKTSALDKFRLPIDVKEGYLGDLTLSIPWSNLKGKPVRVLVENVFLLAVPKAASAEVDEEEEDARAQAVKQEKLANAELLGRDTVLQTSAEDANKSESFTSSLVTKIVDNLQITVRNIHIRYEDAISNPEHPFSAGITLAEFSAVSTDADWNPTFIQNSAQGIHKLARLESLAVYFDTDSGSLAENEVNEAQEKFNALIARDGHLPDHQFVLKPVSGAGRLVMRRTMTDDTPKLDAQLLFDELGFALDDEQYHDLISLTDLFHFYTRQAQYRRFRPSPEELEENRPRALLRFAGRAILNEVHEKHRLWSWEYFQQRRDDRKEYVRLFKEKEKSAEEKTQQQAGGVVAQATEGSELDSLERRLDYKDIRFYRSIARFELRKEREAARKHGPHQVAGNAQADHEAAGGEGGGGWLGWLWGGGGAQSKNQEESVLNEEQRRELYDAIEWDESTAGAAREITLDLPREAMKLRLSAKLQTGSFSLRDQRRGADIVSLVFDCLQADIIQRIDNLEAAVSLGGLKVYDGTTPNSLYPQIVRVKDDKFDMPGRQNSAPATLQQMEKDLRKESNPEDPFFYLKFENKPLDDRADNALTLHLRSTEIIYHRSYIEAIVKFFEPPESELELIGALIDVAGETIEGIRKQTRTGLENALENHKTINMNVDVKAPIIILPEDVTVRKCQHMVLDAGRISVSSLLADKAALDTVRSKQHKQYTEEDYRQLEDLMYDRFFVKLEAAQLVMGTDLRSCLVGLSSDTTDHRLHLLERINLDFTLHNSILSKAPNLTKFKMTGHLPKLRVNLSDRKYKMLMRIIDIAIPNIGSGSSEAEPTTAATKPRAAQEQQAALRSSDSAATLDLSKQRRQRLAGQLRRSENEYLVDDIDNDDDADNAGEDEDVGKDEFQDAEDAQADKVNMNQKNFELNFSVDLLQGSIFKSNTDPSKPDKLLVEATFEGFFVDVAVFPFHLDVNVGLRSLDLEDKIIEHEGEQFRYLITSRSLGDSSNASRQNTLPGSSPRGPRDLVYVQYTRVDAEHPEFMTKYEGIDQSINVELSTINLTLTRASILVAYDWIMTTFVPVEHPSVNAGAKPGEAIEGDHGDAKAQAVERKEKLRVRVKLNSIVLRLNNDGILLATLTLSTADVAVLLRGESIRVAARLGSLSLTDNVQRKFADPSFAKLLAIEGDELADFTYETFDATEGTTYPGYDASIWLRTGSLRFTFLDEPVKELLQFFNKFAQMKSVYDAATQAASAQASQLQQRVVKMHYDVVIKTPIVVLPRDPRSPNVMIANLGEIYAHNTFQAPDTDHVVTKIEAGLRHIRLASRMHLGNQEYRVQMIDDVNISFDVTHTDHVDNAASSAQPDTQVLARMSDVNMMLTEQQYCFIMALTQSIPKAFVIEDDSETAPSVNVAANKSPPPQAKNSSHDINGGAVDMLPELGTVAHREDGENVSVRTTLDLLFTVHGIQLELFTNAATSQQSLQNASLARFALNDTEVKLKMLADTSLEAEVALKSFTVHDTRPEKETKFREIVPAVRHDGHQFMLSYTQSASSALALITVDSPKVIFSLDPMFALLNFFSSPFTEIKVEEVSPQKSKSSAIVPAGSSTADVRSRSGDAVKNAMSGEDEYTEPALAYRVNVVAPTIILLATPEKADSEAIVLSIKQVLMSQQGVLALTVDQFGVFMCRMNKPKDTVRFLDNFNLTFSMDSRASSLRLMTSIEIDVDPLILRVAYRDIMLISSVINKAIELSSQGNEETYAQPGRHPKRQTSVATSASAQSLRSEQARTIGSQHKDTSASAATARSERIVSAQLLMSKELLKASFAGLQVIVIGDVHSLPLIDMNFGKFSVDVQDWSADLRVESSLNTYINYYNLSRSHWEPFIDPWTVKFMISMSSTRDDTSSTMTISSTRRLELNITSTLIDTALTSVAILNDESSRPNAYRNAAPFRIRNRTGYKISLWPEHEDRRIKPQPQQLEDGEELPWRFDDWKVMREHAMESTGNMLSLQIDGMPWERLKHISVDREGEFILNLRPKLDKVAHRLLFEVKLQDNVKVITFRSTFKVENHTLVPVEITVVDVDGNPTEVIRKIAPSEDCPVPIEAAYHNRIRIRPDPGFEYGWSEEALHWQDLVKRSTRTVTCMSEDPNEAPFLFQCYTAYDKQDPRGRMYPRLSLKLRAPVEVENLLPYDIQYRIFDKNLNHNWSSYLRKGGVSPIHVVELSHLLLLSIDVKTDVFAPSEFAIVATDNPDDFPVEKYLTLTDIDGLKLQLRLHYIKFPESGGAFKVQIYSPYIFINQTNLPFALKTKSWMGVAKLVAGQPQGAAYAASKEPEPFLFSQSSNDRRNRMLLKVGESGWSKPLSFEAIGSETEVTIPSATKNEEVHVGLTIEDGLGKFKLSKVVKLMPRYLISNHLGEAISLREAGAADFITVDAAKRAPLHFLRVGATKQLTLTYPGLNNKWTAPFNIEDIGVVHLRIAKSGHHQHLIKVDVSLEGPTIFISLSPETGPWPFMLRNESDHTLTFAQAAESRDSSGAVGSDEAVGKRYELKPRSKMKYAWDYPALPDKLIKLMVGGRERNVNIMEIGSLLPFKVPNSDGRGSRVISLDVRADGPTQTLVLSNYSESTSNFKLTRQNSTFSRTESMSSSKDLGFEAVDVDTKIMSSYNLELEGVGISLINNNVQELAYISFRGLEVHYTESEVTTAINLICKWIQIDNQLFGGLFPIVLYPTVLPRDGKDLEVHPTLQASLIRLKDQSHGVMHIKYASVLLQEITVELDEDFLFAVYEFSKFEGAFWQEESANDTDFIENPRNIPEPKSAQRGQDDVYYEILHLQPVALNLSFMRTERVNADERVSSRNPMIFFFNALTMALGNVNEAPVRLNALVIENVRLSSAILQERIIYHYGQGFLMQLYRVLGSADFLGNPVGLFNNVSSGVADIFYEPYHGLVMHGNKELGLGIARGASSFVKKTVFGVTDSVSKVTGSIGKGLAAATMDQEFQSRRRMSRFRNKPKHALYGIAAGANSFFTSVASGFEGLALKPLEGAEQGGAGGFLKGVGKGLVGAITKPAVGVFDLASNVTEGMRNTTLVFDQNDIDRVRLPRFIASDGIVRPYSDREALGQTWLKNVDNGRIMKEHYVAHVDVGGHEGDSAVMLTVNRILYIRTLRLKVAWDVPLSELSSISLESQGIALLLRGGIQGPYLNLADASTRAWFFKQLSRIVQNYNARHATGE</sequence>
<gene>
    <name evidence="9" type="ORF">K437DRAFT_274672</name>
</gene>
<feature type="domain" description="Intermembrane lipid transfer protein VPS13-like C-terminal" evidence="8">
    <location>
        <begin position="3118"/>
        <end position="3220"/>
    </location>
</feature>
<feature type="region of interest" description="Disordered" evidence="4">
    <location>
        <begin position="1782"/>
        <end position="1805"/>
    </location>
</feature>
<dbReference type="InterPro" id="IPR026854">
    <property type="entry name" value="VPS13_N"/>
</dbReference>
<proteinExistence type="inferred from homology"/>
<dbReference type="GO" id="GO:0045324">
    <property type="term" value="P:late endosome to vacuole transport"/>
    <property type="evidence" value="ECO:0007669"/>
    <property type="project" value="TreeGrafter"/>
</dbReference>
<dbReference type="InParanoid" id="A0A066VQW0"/>
<dbReference type="GO" id="GO:0007005">
    <property type="term" value="P:mitochondrion organization"/>
    <property type="evidence" value="ECO:0007669"/>
    <property type="project" value="TreeGrafter"/>
</dbReference>
<dbReference type="FunCoup" id="A0A066VQW0">
    <property type="interactions" value="210"/>
</dbReference>
<accession>A0A066VQW0</accession>
<dbReference type="InterPro" id="IPR009543">
    <property type="entry name" value="VPS13_VAB"/>
</dbReference>
<feature type="region of interest" description="Disordered" evidence="4">
    <location>
        <begin position="911"/>
        <end position="931"/>
    </location>
</feature>
<evidence type="ECO:0000256" key="3">
    <source>
        <dbReference type="ARBA" id="ARBA00023055"/>
    </source>
</evidence>
<evidence type="ECO:0000256" key="1">
    <source>
        <dbReference type="ARBA" id="ARBA00006545"/>
    </source>
</evidence>
<dbReference type="InterPro" id="IPR056747">
    <property type="entry name" value="VPS13-like_M"/>
</dbReference>
<evidence type="ECO:0000256" key="2">
    <source>
        <dbReference type="ARBA" id="ARBA00022448"/>
    </source>
</evidence>
<evidence type="ECO:0000256" key="4">
    <source>
        <dbReference type="SAM" id="MobiDB-lite"/>
    </source>
</evidence>
<dbReference type="InterPro" id="IPR026847">
    <property type="entry name" value="VPS13"/>
</dbReference>
<feature type="domain" description="Vacuolar protein sorting-associated protein 13 VPS13 adaptor binding" evidence="7">
    <location>
        <begin position="2015"/>
        <end position="2585"/>
    </location>
</feature>
<dbReference type="GO" id="GO:0006623">
    <property type="term" value="P:protein targeting to vacuole"/>
    <property type="evidence" value="ECO:0007669"/>
    <property type="project" value="TreeGrafter"/>
</dbReference>
<feature type="region of interest" description="Disordered" evidence="4">
    <location>
        <begin position="1625"/>
        <end position="1645"/>
    </location>
</feature>
<dbReference type="GO" id="GO:0006869">
    <property type="term" value="P:lipid transport"/>
    <property type="evidence" value="ECO:0007669"/>
    <property type="project" value="UniProtKB-KW"/>
</dbReference>
<protein>
    <recommendedName>
        <fullName evidence="11">Vacuolar protein sorting-associated protein</fullName>
    </recommendedName>
</protein>
<dbReference type="PANTHER" id="PTHR16166:SF93">
    <property type="entry name" value="INTERMEMBRANE LIPID TRANSFER PROTEIN VPS13"/>
    <property type="match status" value="1"/>
</dbReference>
<feature type="compositionally biased region" description="Low complexity" evidence="4">
    <location>
        <begin position="1796"/>
        <end position="1805"/>
    </location>
</feature>
<keyword evidence="3" id="KW-0445">Lipid transport</keyword>
<dbReference type="Pfam" id="PF12624">
    <property type="entry name" value="VPS13_N"/>
    <property type="match status" value="1"/>
</dbReference>
<dbReference type="PIRSF" id="PIRSF037235">
    <property type="entry name" value="VPS13_fungi"/>
    <property type="match status" value="1"/>
</dbReference>
<reference evidence="9 10" key="1">
    <citation type="submission" date="2014-05" db="EMBL/GenBank/DDBJ databases">
        <title>Draft genome sequence of a rare smut relative, Tilletiaria anomala UBC 951.</title>
        <authorList>
            <consortium name="DOE Joint Genome Institute"/>
            <person name="Toome M."/>
            <person name="Kuo A."/>
            <person name="Henrissat B."/>
            <person name="Lipzen A."/>
            <person name="Tritt A."/>
            <person name="Yoshinaga Y."/>
            <person name="Zane M."/>
            <person name="Barry K."/>
            <person name="Grigoriev I.V."/>
            <person name="Spatafora J.W."/>
            <person name="Aimea M.C."/>
        </authorList>
    </citation>
    <scope>NUCLEOTIDE SEQUENCE [LARGE SCALE GENOMIC DNA]</scope>
    <source>
        <strain evidence="9 10">UBC 951</strain>
    </source>
</reference>
<dbReference type="OMA" id="SGWRPIR"/>
<feature type="compositionally biased region" description="Polar residues" evidence="4">
    <location>
        <begin position="1625"/>
        <end position="1638"/>
    </location>
</feature>
<dbReference type="Pfam" id="PF25036">
    <property type="entry name" value="VPS13_VAB"/>
    <property type="match status" value="1"/>
</dbReference>
<keyword evidence="2" id="KW-0813">Transport</keyword>
<evidence type="ECO:0008006" key="11">
    <source>
        <dbReference type="Google" id="ProtNLM"/>
    </source>
</evidence>
<dbReference type="InterPro" id="IPR017148">
    <property type="entry name" value="VPS13_fungi"/>
</dbReference>
<dbReference type="PANTHER" id="PTHR16166">
    <property type="entry name" value="VACUOLAR PROTEIN SORTING-ASSOCIATED PROTEIN VPS13"/>
    <property type="match status" value="1"/>
</dbReference>
<dbReference type="InterPro" id="IPR056748">
    <property type="entry name" value="VPS13-like_C"/>
</dbReference>
<evidence type="ECO:0000259" key="5">
    <source>
        <dbReference type="Pfam" id="PF12624"/>
    </source>
</evidence>
<evidence type="ECO:0000313" key="9">
    <source>
        <dbReference type="EMBL" id="KDN44137.1"/>
    </source>
</evidence>
<feature type="domain" description="VPS13-like middle region" evidence="6">
    <location>
        <begin position="1163"/>
        <end position="1956"/>
    </location>
</feature>
<comment type="similarity">
    <text evidence="1">Belongs to the VPS13 family.</text>
</comment>
<dbReference type="STRING" id="1037660.A0A066VQW0"/>
<evidence type="ECO:0000259" key="7">
    <source>
        <dbReference type="Pfam" id="PF25036"/>
    </source>
</evidence>
<feature type="domain" description="Chorein N-terminal" evidence="5">
    <location>
        <begin position="1"/>
        <end position="920"/>
    </location>
</feature>
<dbReference type="GO" id="GO:0045053">
    <property type="term" value="P:protein retention in Golgi apparatus"/>
    <property type="evidence" value="ECO:0007669"/>
    <property type="project" value="TreeGrafter"/>
</dbReference>
<name>A0A066VQW0_TILAU</name>
<keyword evidence="10" id="KW-1185">Reference proteome</keyword>
<comment type="caution">
    <text evidence="9">The sequence shown here is derived from an EMBL/GenBank/DDBJ whole genome shotgun (WGS) entry which is preliminary data.</text>
</comment>
<dbReference type="EMBL" id="JMSN01000054">
    <property type="protein sequence ID" value="KDN44137.1"/>
    <property type="molecule type" value="Genomic_DNA"/>
</dbReference>
<dbReference type="HOGENOM" id="CLU_000135_0_0_1"/>
<dbReference type="Pfam" id="PF25033">
    <property type="entry name" value="VPS13_M"/>
    <property type="match status" value="1"/>
</dbReference>
<dbReference type="GeneID" id="25266556"/>
<evidence type="ECO:0000313" key="10">
    <source>
        <dbReference type="Proteomes" id="UP000027361"/>
    </source>
</evidence>
<dbReference type="RefSeq" id="XP_013242675.1">
    <property type="nucleotide sequence ID" value="XM_013387221.1"/>
</dbReference>